<evidence type="ECO:0000259" key="5">
    <source>
        <dbReference type="PROSITE" id="PS51755"/>
    </source>
</evidence>
<dbReference type="Proteomes" id="UP001595803">
    <property type="component" value="Unassembled WGS sequence"/>
</dbReference>
<evidence type="ECO:0000256" key="1">
    <source>
        <dbReference type="ARBA" id="ARBA00023125"/>
    </source>
</evidence>
<reference evidence="7" key="1">
    <citation type="journal article" date="2019" name="Int. J. Syst. Evol. Microbiol.">
        <title>The Global Catalogue of Microorganisms (GCM) 10K type strain sequencing project: providing services to taxonomists for standard genome sequencing and annotation.</title>
        <authorList>
            <consortium name="The Broad Institute Genomics Platform"/>
            <consortium name="The Broad Institute Genome Sequencing Center for Infectious Disease"/>
            <person name="Wu L."/>
            <person name="Ma J."/>
        </authorList>
    </citation>
    <scope>NUCLEOTIDE SEQUENCE [LARGE SCALE GENOMIC DNA]</scope>
    <source>
        <strain evidence="7">CCTCC AB 2017081</strain>
    </source>
</reference>
<dbReference type="PANTHER" id="PTHR48111:SF28">
    <property type="entry name" value="TRANSCRIPTIONAL REGULATORY PROTEIN TCRX-RELATED"/>
    <property type="match status" value="1"/>
</dbReference>
<protein>
    <submittedName>
        <fullName evidence="6">Response regulator transcription factor</fullName>
    </submittedName>
</protein>
<evidence type="ECO:0000259" key="4">
    <source>
        <dbReference type="PROSITE" id="PS50110"/>
    </source>
</evidence>
<keyword evidence="7" id="KW-1185">Reference proteome</keyword>
<sequence>MTTPDARPTAPSVLVVEDDPGIREYLLLGLHYEGFRVRTAATGSEALAEAGREEPDVLLLDVMLPGLDGFAVLRALRERSQVPVLMLTARDGVDDRIAGLTGGADDYLVKPFHFGELVARVHALLRRTQPERGRTLGYADVTLDTELREATRAGRPLELSPRALGLLEALLRHPERALSKSLLLDTVWGPSFLGDDNIVEVYVRQLRRALGDPELIHTVRGVGYALRLRGT</sequence>
<dbReference type="PROSITE" id="PS51755">
    <property type="entry name" value="OMPR_PHOB"/>
    <property type="match status" value="1"/>
</dbReference>
<dbReference type="PROSITE" id="PS50110">
    <property type="entry name" value="RESPONSE_REGULATORY"/>
    <property type="match status" value="1"/>
</dbReference>
<keyword evidence="2" id="KW-0597">Phosphoprotein</keyword>
<evidence type="ECO:0000256" key="2">
    <source>
        <dbReference type="PROSITE-ProRule" id="PRU00169"/>
    </source>
</evidence>
<comment type="caution">
    <text evidence="6">The sequence shown here is derived from an EMBL/GenBank/DDBJ whole genome shotgun (WGS) entry which is preliminary data.</text>
</comment>
<dbReference type="SUPFAM" id="SSF52172">
    <property type="entry name" value="CheY-like"/>
    <property type="match status" value="1"/>
</dbReference>
<evidence type="ECO:0000313" key="6">
    <source>
        <dbReference type="EMBL" id="MFC3833819.1"/>
    </source>
</evidence>
<dbReference type="Pfam" id="PF00486">
    <property type="entry name" value="Trans_reg_C"/>
    <property type="match status" value="1"/>
</dbReference>
<evidence type="ECO:0000256" key="3">
    <source>
        <dbReference type="PROSITE-ProRule" id="PRU01091"/>
    </source>
</evidence>
<dbReference type="InterPro" id="IPR001789">
    <property type="entry name" value="Sig_transdc_resp-reg_receiver"/>
</dbReference>
<dbReference type="InterPro" id="IPR036388">
    <property type="entry name" value="WH-like_DNA-bd_sf"/>
</dbReference>
<organism evidence="6 7">
    <name type="scientific">Deinococcus rufus</name>
    <dbReference type="NCBI Taxonomy" id="2136097"/>
    <lineage>
        <taxon>Bacteria</taxon>
        <taxon>Thermotogati</taxon>
        <taxon>Deinococcota</taxon>
        <taxon>Deinococci</taxon>
        <taxon>Deinococcales</taxon>
        <taxon>Deinococcaceae</taxon>
        <taxon>Deinococcus</taxon>
    </lineage>
</organism>
<proteinExistence type="predicted"/>
<gene>
    <name evidence="6" type="ORF">ACFOSB_13205</name>
</gene>
<dbReference type="Gene3D" id="3.40.50.2300">
    <property type="match status" value="1"/>
</dbReference>
<name>A0ABV7Z9X1_9DEIO</name>
<dbReference type="Gene3D" id="1.10.10.10">
    <property type="entry name" value="Winged helix-like DNA-binding domain superfamily/Winged helix DNA-binding domain"/>
    <property type="match status" value="1"/>
</dbReference>
<dbReference type="PANTHER" id="PTHR48111">
    <property type="entry name" value="REGULATOR OF RPOS"/>
    <property type="match status" value="1"/>
</dbReference>
<dbReference type="RefSeq" id="WP_322473491.1">
    <property type="nucleotide sequence ID" value="NZ_JBHRZG010000014.1"/>
</dbReference>
<dbReference type="EMBL" id="JBHRZG010000014">
    <property type="protein sequence ID" value="MFC3833819.1"/>
    <property type="molecule type" value="Genomic_DNA"/>
</dbReference>
<dbReference type="Gene3D" id="6.10.250.690">
    <property type="match status" value="1"/>
</dbReference>
<dbReference type="Pfam" id="PF00072">
    <property type="entry name" value="Response_reg"/>
    <property type="match status" value="1"/>
</dbReference>
<dbReference type="InterPro" id="IPR001867">
    <property type="entry name" value="OmpR/PhoB-type_DNA-bd"/>
</dbReference>
<feature type="modified residue" description="4-aspartylphosphate" evidence="2">
    <location>
        <position position="61"/>
    </location>
</feature>
<dbReference type="SMART" id="SM00862">
    <property type="entry name" value="Trans_reg_C"/>
    <property type="match status" value="1"/>
</dbReference>
<evidence type="ECO:0000313" key="7">
    <source>
        <dbReference type="Proteomes" id="UP001595803"/>
    </source>
</evidence>
<keyword evidence="1 3" id="KW-0238">DNA-binding</keyword>
<feature type="domain" description="OmpR/PhoB-type" evidence="5">
    <location>
        <begin position="133"/>
        <end position="228"/>
    </location>
</feature>
<dbReference type="CDD" id="cd00383">
    <property type="entry name" value="trans_reg_C"/>
    <property type="match status" value="1"/>
</dbReference>
<dbReference type="InterPro" id="IPR039420">
    <property type="entry name" value="WalR-like"/>
</dbReference>
<accession>A0ABV7Z9X1</accession>
<feature type="domain" description="Response regulatory" evidence="4">
    <location>
        <begin position="12"/>
        <end position="125"/>
    </location>
</feature>
<feature type="DNA-binding region" description="OmpR/PhoB-type" evidence="3">
    <location>
        <begin position="133"/>
        <end position="228"/>
    </location>
</feature>
<dbReference type="SMART" id="SM00448">
    <property type="entry name" value="REC"/>
    <property type="match status" value="1"/>
</dbReference>
<dbReference type="InterPro" id="IPR011006">
    <property type="entry name" value="CheY-like_superfamily"/>
</dbReference>